<feature type="compositionally biased region" description="Gly residues" evidence="1">
    <location>
        <begin position="319"/>
        <end position="330"/>
    </location>
</feature>
<dbReference type="Pfam" id="PF15375">
    <property type="entry name" value="FSAF1"/>
    <property type="match status" value="1"/>
</dbReference>
<comment type="caution">
    <text evidence="2">The sequence shown here is derived from an EMBL/GenBank/DDBJ whole genome shotgun (WGS) entry which is preliminary data.</text>
</comment>
<feature type="compositionally biased region" description="Low complexity" evidence="1">
    <location>
        <begin position="271"/>
        <end position="281"/>
    </location>
</feature>
<dbReference type="Proteomes" id="UP001480595">
    <property type="component" value="Unassembled WGS sequence"/>
</dbReference>
<protein>
    <submittedName>
        <fullName evidence="2">Uncharacterized protein</fullName>
    </submittedName>
</protein>
<feature type="compositionally biased region" description="Low complexity" evidence="1">
    <location>
        <begin position="95"/>
        <end position="104"/>
    </location>
</feature>
<dbReference type="PANTHER" id="PTHR28096:SF1">
    <property type="entry name" value="PROTEIN FAF1"/>
    <property type="match status" value="1"/>
</dbReference>
<evidence type="ECO:0000313" key="2">
    <source>
        <dbReference type="EMBL" id="KAK8076564.1"/>
    </source>
</evidence>
<name>A0ABR1W326_9PEZI</name>
<feature type="region of interest" description="Disordered" evidence="1">
    <location>
        <begin position="267"/>
        <end position="337"/>
    </location>
</feature>
<feature type="region of interest" description="Disordered" evidence="1">
    <location>
        <begin position="186"/>
        <end position="205"/>
    </location>
</feature>
<sequence>MTSVLGKRKSRRAEKDPAEIAAAQEKLRKFFEAQYEPITPTTDTKKEAADGDGEVEDERSDDESGDEDSNGDSASDSDEDDEDEWGGLSGDEDTTTAAATNNTTPQIEVVEHTTITNPTSSDPTLRKAERAYLSSRVPSALPTTTVQPATKQQSSKKAADEDTTTLLRDDLALQRLLTESHLFSSNFGSAGAASSGTQHEGRNRHKATDLRLAALGSKDSIYKQAKMPMSHRKGIIAAAERREDRRRREARENGIVLERATAGVHEGWTGLKGKNSKSSSASGGGGSRKREAAVDAPAVGKLRNGLLQLSKKDIREIEGSGGGGGRGGRGGGKKRRR</sequence>
<dbReference type="RefSeq" id="XP_066719523.1">
    <property type="nucleotide sequence ID" value="XM_066855245.1"/>
</dbReference>
<evidence type="ECO:0000256" key="1">
    <source>
        <dbReference type="SAM" id="MobiDB-lite"/>
    </source>
</evidence>
<dbReference type="GeneID" id="92088308"/>
<feature type="compositionally biased region" description="Polar residues" evidence="1">
    <location>
        <begin position="141"/>
        <end position="156"/>
    </location>
</feature>
<gene>
    <name evidence="2" type="ORF">PG994_003836</name>
</gene>
<feature type="region of interest" description="Disordered" evidence="1">
    <location>
        <begin position="1"/>
        <end position="163"/>
    </location>
</feature>
<dbReference type="InterPro" id="IPR027973">
    <property type="entry name" value="FSAF1-like"/>
</dbReference>
<evidence type="ECO:0000313" key="3">
    <source>
        <dbReference type="Proteomes" id="UP001480595"/>
    </source>
</evidence>
<organism evidence="2 3">
    <name type="scientific">Apiospora phragmitis</name>
    <dbReference type="NCBI Taxonomy" id="2905665"/>
    <lineage>
        <taxon>Eukaryota</taxon>
        <taxon>Fungi</taxon>
        <taxon>Dikarya</taxon>
        <taxon>Ascomycota</taxon>
        <taxon>Pezizomycotina</taxon>
        <taxon>Sordariomycetes</taxon>
        <taxon>Xylariomycetidae</taxon>
        <taxon>Amphisphaeriales</taxon>
        <taxon>Apiosporaceae</taxon>
        <taxon>Apiospora</taxon>
    </lineage>
</organism>
<proteinExistence type="predicted"/>
<feature type="compositionally biased region" description="Basic residues" evidence="1">
    <location>
        <begin position="1"/>
        <end position="12"/>
    </location>
</feature>
<keyword evidence="3" id="KW-1185">Reference proteome</keyword>
<dbReference type="PANTHER" id="PTHR28096">
    <property type="entry name" value="PROTEIN FAF1"/>
    <property type="match status" value="1"/>
</dbReference>
<dbReference type="EMBL" id="JAQQWL010000004">
    <property type="protein sequence ID" value="KAK8076564.1"/>
    <property type="molecule type" value="Genomic_DNA"/>
</dbReference>
<dbReference type="InterPro" id="IPR053030">
    <property type="entry name" value="Ribosomal_biogenesis_FAF1-like"/>
</dbReference>
<accession>A0ABR1W326</accession>
<feature type="compositionally biased region" description="Polar residues" evidence="1">
    <location>
        <begin position="113"/>
        <end position="123"/>
    </location>
</feature>
<feature type="compositionally biased region" description="Acidic residues" evidence="1">
    <location>
        <begin position="50"/>
        <end position="94"/>
    </location>
</feature>
<reference evidence="2 3" key="1">
    <citation type="submission" date="2023-01" db="EMBL/GenBank/DDBJ databases">
        <title>Analysis of 21 Apiospora genomes using comparative genomics revels a genus with tremendous synthesis potential of carbohydrate active enzymes and secondary metabolites.</title>
        <authorList>
            <person name="Sorensen T."/>
        </authorList>
    </citation>
    <scope>NUCLEOTIDE SEQUENCE [LARGE SCALE GENOMIC DNA]</scope>
    <source>
        <strain evidence="2 3">CBS 135458</strain>
    </source>
</reference>